<sequence length="431" mass="49383">MRVTCLFHETMMSSFLKTFIPDEPGTSPPTTRQLYLNLGPWKHVDMEWHFTNGSVPLKEAFKQAKGDVSIDPDVLAEQRRQKRQEEYKRQTPEQRARRNAMRRSFQREIETPAKNMRRQGVAEAEVLEWVKEAKAKRTARLSAEGSKRGRHKAVKASNEVHGANQTAQGASSNQRPKKQSRPKKQPTVVNNQIRCKRWNGSAEQVNLMRVTCLFYETMMSSFLKTFIPDEPGTSPPDTPRRRGVCLNAPCSYPFTSSNVQVFWDQGTQPRGAFKHPTPKLRFLLQPSVALNKAVHDLYARMYGKKHSRATIKYRRTNDIGYGLNVFMPGDKPVEVKTAAPPQDLPQDGRLRLQLGKSKSKKPSQRCLQCTIFGSECHVRDTWRSCDRCNERADDTEEKVTANMIVRCGLLCSDHHDRAHDLLREYLVHLVP</sequence>
<organism evidence="2 3">
    <name type="scientific">Phyllosticta capitalensis</name>
    <dbReference type="NCBI Taxonomy" id="121624"/>
    <lineage>
        <taxon>Eukaryota</taxon>
        <taxon>Fungi</taxon>
        <taxon>Dikarya</taxon>
        <taxon>Ascomycota</taxon>
        <taxon>Pezizomycotina</taxon>
        <taxon>Dothideomycetes</taxon>
        <taxon>Dothideomycetes incertae sedis</taxon>
        <taxon>Botryosphaeriales</taxon>
        <taxon>Phyllostictaceae</taxon>
        <taxon>Phyllosticta</taxon>
    </lineage>
</organism>
<comment type="caution">
    <text evidence="2">The sequence shown here is derived from an EMBL/GenBank/DDBJ whole genome shotgun (WGS) entry which is preliminary data.</text>
</comment>
<feature type="compositionally biased region" description="Basic and acidic residues" evidence="1">
    <location>
        <begin position="79"/>
        <end position="96"/>
    </location>
</feature>
<keyword evidence="3" id="KW-1185">Reference proteome</keyword>
<protein>
    <submittedName>
        <fullName evidence="2">Uncharacterized protein</fullName>
    </submittedName>
</protein>
<dbReference type="Proteomes" id="UP001492380">
    <property type="component" value="Unassembled WGS sequence"/>
</dbReference>
<feature type="compositionally biased region" description="Basic residues" evidence="1">
    <location>
        <begin position="175"/>
        <end position="184"/>
    </location>
</feature>
<feature type="compositionally biased region" description="Polar residues" evidence="1">
    <location>
        <begin position="163"/>
        <end position="173"/>
    </location>
</feature>
<proteinExistence type="predicted"/>
<accession>A0ABR1Z4Z6</accession>
<evidence type="ECO:0000313" key="2">
    <source>
        <dbReference type="EMBL" id="KAK8247486.1"/>
    </source>
</evidence>
<reference evidence="2 3" key="1">
    <citation type="submission" date="2024-04" db="EMBL/GenBank/DDBJ databases">
        <title>Phyllosticta paracitricarpa is synonymous to the EU quarantine fungus P. citricarpa based on phylogenomic analyses.</title>
        <authorList>
            <consortium name="Lawrence Berkeley National Laboratory"/>
            <person name="Van Ingen-Buijs V.A."/>
            <person name="Van Westerhoven A.C."/>
            <person name="Haridas S."/>
            <person name="Skiadas P."/>
            <person name="Martin F."/>
            <person name="Groenewald J.Z."/>
            <person name="Crous P.W."/>
            <person name="Seidl M.F."/>
        </authorList>
    </citation>
    <scope>NUCLEOTIDE SEQUENCE [LARGE SCALE GENOMIC DNA]</scope>
    <source>
        <strain evidence="2 3">CBS 123374</strain>
    </source>
</reference>
<gene>
    <name evidence="2" type="ORF">HDK90DRAFT_43669</name>
</gene>
<evidence type="ECO:0000256" key="1">
    <source>
        <dbReference type="SAM" id="MobiDB-lite"/>
    </source>
</evidence>
<feature type="region of interest" description="Disordered" evidence="1">
    <location>
        <begin position="138"/>
        <end position="189"/>
    </location>
</feature>
<feature type="region of interest" description="Disordered" evidence="1">
    <location>
        <begin position="79"/>
        <end position="117"/>
    </location>
</feature>
<name>A0ABR1Z4Z6_9PEZI</name>
<dbReference type="EMBL" id="JBBWRZ010000001">
    <property type="protein sequence ID" value="KAK8247486.1"/>
    <property type="molecule type" value="Genomic_DNA"/>
</dbReference>
<evidence type="ECO:0000313" key="3">
    <source>
        <dbReference type="Proteomes" id="UP001492380"/>
    </source>
</evidence>